<feature type="transmembrane region" description="Helical" evidence="8">
    <location>
        <begin position="71"/>
        <end position="96"/>
    </location>
</feature>
<evidence type="ECO:0000256" key="8">
    <source>
        <dbReference type="SAM" id="Phobius"/>
    </source>
</evidence>
<dbReference type="SUPFAM" id="SSF161098">
    <property type="entry name" value="MetI-like"/>
    <property type="match status" value="1"/>
</dbReference>
<gene>
    <name evidence="10" type="ORF">NOCA2230100</name>
</gene>
<evidence type="ECO:0000256" key="3">
    <source>
        <dbReference type="ARBA" id="ARBA00022475"/>
    </source>
</evidence>
<dbReference type="EMBL" id="CZKA01000016">
    <property type="protein sequence ID" value="CUR55180.1"/>
    <property type="molecule type" value="Genomic_DNA"/>
</dbReference>
<feature type="transmembrane region" description="Helical" evidence="8">
    <location>
        <begin position="316"/>
        <end position="337"/>
    </location>
</feature>
<feature type="transmembrane region" description="Helical" evidence="8">
    <location>
        <begin position="201"/>
        <end position="221"/>
    </location>
</feature>
<accession>A0A2P2BZI0</accession>
<reference evidence="10" key="1">
    <citation type="submission" date="2015-08" db="EMBL/GenBank/DDBJ databases">
        <authorList>
            <person name="Babu N.S."/>
            <person name="Beckwith C.J."/>
            <person name="Beseler K.G."/>
            <person name="Brison A."/>
            <person name="Carone J.V."/>
            <person name="Caskin T.P."/>
            <person name="Diamond M."/>
            <person name="Durham M.E."/>
            <person name="Foxe J.M."/>
            <person name="Go M."/>
            <person name="Henderson B.A."/>
            <person name="Jones I.B."/>
            <person name="McGettigan J.A."/>
            <person name="Micheletti S.J."/>
            <person name="Nasrallah M.E."/>
            <person name="Ortiz D."/>
            <person name="Piller C.R."/>
            <person name="Privatt S.R."/>
            <person name="Schneider S.L."/>
            <person name="Sharp S."/>
            <person name="Smith T.C."/>
            <person name="Stanton J.D."/>
            <person name="Ullery H.E."/>
            <person name="Wilson R.J."/>
            <person name="Serrano M.G."/>
            <person name="Buck G."/>
            <person name="Lee V."/>
            <person name="Wang Y."/>
            <person name="Carvalho R."/>
            <person name="Voegtly L."/>
            <person name="Shi R."/>
            <person name="Duckworth R."/>
            <person name="Johnson A."/>
            <person name="Loviza R."/>
            <person name="Walstead R."/>
            <person name="Shah Z."/>
            <person name="Kiflezghi M."/>
            <person name="Wade K."/>
            <person name="Ball S.L."/>
            <person name="Bradley K.W."/>
            <person name="Asai D.J."/>
            <person name="Bowman C.A."/>
            <person name="Russell D.A."/>
            <person name="Pope W.H."/>
            <person name="Jacobs-Sera D."/>
            <person name="Hendrix R.W."/>
            <person name="Hatfull G.F."/>
        </authorList>
    </citation>
    <scope>NUCLEOTIDE SEQUENCE</scope>
</reference>
<dbReference type="SUPFAM" id="SSF160964">
    <property type="entry name" value="MalF N-terminal region-like"/>
    <property type="match status" value="1"/>
</dbReference>
<keyword evidence="6 8" id="KW-0472">Membrane</keyword>
<evidence type="ECO:0000256" key="2">
    <source>
        <dbReference type="ARBA" id="ARBA00022448"/>
    </source>
</evidence>
<evidence type="ECO:0000256" key="6">
    <source>
        <dbReference type="ARBA" id="ARBA00023136"/>
    </source>
</evidence>
<feature type="transmembrane region" description="Helical" evidence="8">
    <location>
        <begin position="167"/>
        <end position="189"/>
    </location>
</feature>
<evidence type="ECO:0000259" key="9">
    <source>
        <dbReference type="PROSITE" id="PS50928"/>
    </source>
</evidence>
<dbReference type="Gene3D" id="1.10.3720.10">
    <property type="entry name" value="MetI-like"/>
    <property type="match status" value="1"/>
</dbReference>
<dbReference type="InterPro" id="IPR000515">
    <property type="entry name" value="MetI-like"/>
</dbReference>
<evidence type="ECO:0000256" key="7">
    <source>
        <dbReference type="SAM" id="MobiDB-lite"/>
    </source>
</evidence>
<feature type="transmembrane region" description="Helical" evidence="8">
    <location>
        <begin position="259"/>
        <end position="278"/>
    </location>
</feature>
<keyword evidence="4 8" id="KW-0812">Transmembrane</keyword>
<organism evidence="10">
    <name type="scientific">metagenome</name>
    <dbReference type="NCBI Taxonomy" id="256318"/>
    <lineage>
        <taxon>unclassified sequences</taxon>
        <taxon>metagenomes</taxon>
    </lineage>
</organism>
<comment type="subcellular location">
    <subcellularLocation>
        <location evidence="1">Cell membrane</location>
        <topology evidence="1">Multi-pass membrane protein</topology>
    </subcellularLocation>
</comment>
<dbReference type="GO" id="GO:0055085">
    <property type="term" value="P:transmembrane transport"/>
    <property type="evidence" value="ECO:0007669"/>
    <property type="project" value="InterPro"/>
</dbReference>
<dbReference type="GO" id="GO:0005886">
    <property type="term" value="C:plasma membrane"/>
    <property type="evidence" value="ECO:0007669"/>
    <property type="project" value="UniProtKB-SubCell"/>
</dbReference>
<keyword evidence="5 8" id="KW-1133">Transmembrane helix</keyword>
<dbReference type="PROSITE" id="PS50928">
    <property type="entry name" value="ABC_TM1"/>
    <property type="match status" value="1"/>
</dbReference>
<sequence>MAAVSAADASTQRGVKDDKRLPGGAAEPSSEDATPSKILIGLVGFVVTAWFISNVFLAIGYHPSWFLDSKLLIGVVALIAGVGGAYALFYFLNMFVEGLPGRLSRAMLPYAFLLPALAFIAVMLLYPTIQTINYSFANSDSTEYVGFDNYTFIFQDSEFWLSISNNILWLILVPAVTVFIGVIVAVLADKLSERGEKVTKSTIFLPMAISFVGASAIWSLVYEYRQKGTPQTGLLNAIWVGLGGDPQTWLQISDVRLNSMLLMVILIWLQVGFAMILLSSAIKGVPEETIEAARIDGASEFQIFAKVVIPQIKGTIITVFITVVILVLKVFDIIYVLTNGRDKTNVIANLFFNELIANDQAGRASAIVVVLLIAVTPVLVYQVRHFRQEEAGR</sequence>
<dbReference type="InterPro" id="IPR051393">
    <property type="entry name" value="ABC_transporter_permease"/>
</dbReference>
<dbReference type="PANTHER" id="PTHR30193:SF18">
    <property type="entry name" value="OSMOPROTECTIVE COMPOUNDS UPTAKE PERMEASE PROTEIN GGTC"/>
    <property type="match status" value="1"/>
</dbReference>
<keyword evidence="2" id="KW-0813">Transport</keyword>
<dbReference type="PANTHER" id="PTHR30193">
    <property type="entry name" value="ABC TRANSPORTER PERMEASE PROTEIN"/>
    <property type="match status" value="1"/>
</dbReference>
<name>A0A2P2BZI0_9ZZZZ</name>
<feature type="transmembrane region" description="Helical" evidence="8">
    <location>
        <begin position="38"/>
        <end position="59"/>
    </location>
</feature>
<protein>
    <submittedName>
        <fullName evidence="10">Putative carbohydrate ABC transporter, permease component</fullName>
    </submittedName>
</protein>
<evidence type="ECO:0000256" key="1">
    <source>
        <dbReference type="ARBA" id="ARBA00004651"/>
    </source>
</evidence>
<evidence type="ECO:0000256" key="5">
    <source>
        <dbReference type="ARBA" id="ARBA00022989"/>
    </source>
</evidence>
<evidence type="ECO:0000313" key="10">
    <source>
        <dbReference type="EMBL" id="CUR55180.1"/>
    </source>
</evidence>
<evidence type="ECO:0000256" key="4">
    <source>
        <dbReference type="ARBA" id="ARBA00022692"/>
    </source>
</evidence>
<proteinExistence type="predicted"/>
<dbReference type="InterPro" id="IPR035906">
    <property type="entry name" value="MetI-like_sf"/>
</dbReference>
<feature type="region of interest" description="Disordered" evidence="7">
    <location>
        <begin position="1"/>
        <end position="32"/>
    </location>
</feature>
<feature type="transmembrane region" description="Helical" evidence="8">
    <location>
        <begin position="108"/>
        <end position="129"/>
    </location>
</feature>
<feature type="transmembrane region" description="Helical" evidence="8">
    <location>
        <begin position="364"/>
        <end position="383"/>
    </location>
</feature>
<dbReference type="AlphaFoldDB" id="A0A2P2BZI0"/>
<dbReference type="CDD" id="cd06261">
    <property type="entry name" value="TM_PBP2"/>
    <property type="match status" value="1"/>
</dbReference>
<dbReference type="Pfam" id="PF00528">
    <property type="entry name" value="BPD_transp_1"/>
    <property type="match status" value="1"/>
</dbReference>
<keyword evidence="3" id="KW-1003">Cell membrane</keyword>
<feature type="domain" description="ABC transmembrane type-1" evidence="9">
    <location>
        <begin position="163"/>
        <end position="380"/>
    </location>
</feature>